<comment type="caution">
    <text evidence="1">The sequence shown here is derived from an EMBL/GenBank/DDBJ whole genome shotgun (WGS) entry which is preliminary data.</text>
</comment>
<protein>
    <submittedName>
        <fullName evidence="1">Uncharacterized protein</fullName>
    </submittedName>
</protein>
<accession>A0A942UUQ6</accession>
<name>A0A942UUQ6_9FIRM</name>
<dbReference type="RefSeq" id="WP_203367519.1">
    <property type="nucleotide sequence ID" value="NZ_WSFT01000053.1"/>
</dbReference>
<evidence type="ECO:0000313" key="2">
    <source>
        <dbReference type="Proteomes" id="UP000724672"/>
    </source>
</evidence>
<proteinExistence type="predicted"/>
<organism evidence="1 2">
    <name type="scientific">Anaeromonas frigoriresistens</name>
    <dbReference type="NCBI Taxonomy" id="2683708"/>
    <lineage>
        <taxon>Bacteria</taxon>
        <taxon>Bacillati</taxon>
        <taxon>Bacillota</taxon>
        <taxon>Tissierellia</taxon>
        <taxon>Tissierellales</taxon>
        <taxon>Thermohalobacteraceae</taxon>
        <taxon>Anaeromonas</taxon>
    </lineage>
</organism>
<reference evidence="1" key="1">
    <citation type="submission" date="2019-12" db="EMBL/GenBank/DDBJ databases">
        <title>Clostridiaceae gen. nov. sp. nov., isolated from sediment in Xinjiang, China.</title>
        <authorList>
            <person name="Zhang R."/>
        </authorList>
    </citation>
    <scope>NUCLEOTIDE SEQUENCE</scope>
    <source>
        <strain evidence="1">D2Q-11</strain>
    </source>
</reference>
<dbReference type="Proteomes" id="UP000724672">
    <property type="component" value="Unassembled WGS sequence"/>
</dbReference>
<sequence>MEKYLTKNPEKNIIFRCEKVTETEIIDAININIKIEFVNDIKKNYSWNWELSRDVLKA</sequence>
<evidence type="ECO:0000313" key="1">
    <source>
        <dbReference type="EMBL" id="MBS4539594.1"/>
    </source>
</evidence>
<dbReference type="EMBL" id="WSFT01000053">
    <property type="protein sequence ID" value="MBS4539594.1"/>
    <property type="molecule type" value="Genomic_DNA"/>
</dbReference>
<dbReference type="AlphaFoldDB" id="A0A942UUQ6"/>
<keyword evidence="2" id="KW-1185">Reference proteome</keyword>
<gene>
    <name evidence="1" type="ORF">GOQ27_14060</name>
</gene>